<name>A0A644ZCB8_9ZZZZ</name>
<dbReference type="InterPro" id="IPR029044">
    <property type="entry name" value="Nucleotide-diphossugar_trans"/>
</dbReference>
<evidence type="ECO:0000313" key="2">
    <source>
        <dbReference type="EMBL" id="MPM38327.1"/>
    </source>
</evidence>
<protein>
    <recommendedName>
        <fullName evidence="1">DUF4301 domain-containing protein</fullName>
    </recommendedName>
</protein>
<feature type="domain" description="DUF4301" evidence="1">
    <location>
        <begin position="3"/>
        <end position="199"/>
    </location>
</feature>
<gene>
    <name evidence="2" type="ORF">SDC9_84956</name>
</gene>
<dbReference type="InterPro" id="IPR025393">
    <property type="entry name" value="DUF4301"/>
</dbReference>
<dbReference type="SUPFAM" id="SSF53448">
    <property type="entry name" value="Nucleotide-diphospho-sugar transferases"/>
    <property type="match status" value="1"/>
</dbReference>
<dbReference type="Pfam" id="PF14134">
    <property type="entry name" value="DUF4301"/>
    <property type="match status" value="1"/>
</dbReference>
<proteinExistence type="predicted"/>
<dbReference type="AlphaFoldDB" id="A0A644ZCB8"/>
<sequence length="199" mass="22425">MKIVNDIQAYLIMLDDGNVDEVDLSEMISFAEEKLNISVPEWLPEADSLEKMDFLFGVFNRPVRVCGMVKNEGEPGGGPFFVEDSNGNISLQIVESSQVDISNAEQKRILYSATHFNPVDLVVWKDDFRGNTFDLNEFADPDTGFIAKKSFEGKDIKAMELPGLWNGAMADWNTVFVEVPLSTFNPVKEVNDLLREKHQ</sequence>
<reference evidence="2" key="1">
    <citation type="submission" date="2019-08" db="EMBL/GenBank/DDBJ databases">
        <authorList>
            <person name="Kucharzyk K."/>
            <person name="Murdoch R.W."/>
            <person name="Higgins S."/>
            <person name="Loffler F."/>
        </authorList>
    </citation>
    <scope>NUCLEOTIDE SEQUENCE</scope>
</reference>
<comment type="caution">
    <text evidence="2">The sequence shown here is derived from an EMBL/GenBank/DDBJ whole genome shotgun (WGS) entry which is preliminary data.</text>
</comment>
<accession>A0A644ZCB8</accession>
<organism evidence="2">
    <name type="scientific">bioreactor metagenome</name>
    <dbReference type="NCBI Taxonomy" id="1076179"/>
    <lineage>
        <taxon>unclassified sequences</taxon>
        <taxon>metagenomes</taxon>
        <taxon>ecological metagenomes</taxon>
    </lineage>
</organism>
<evidence type="ECO:0000259" key="1">
    <source>
        <dbReference type="Pfam" id="PF14134"/>
    </source>
</evidence>
<dbReference type="EMBL" id="VSSQ01008246">
    <property type="protein sequence ID" value="MPM38327.1"/>
    <property type="molecule type" value="Genomic_DNA"/>
</dbReference>